<comment type="catalytic activity">
    <reaction evidence="3">
        <text>[protein]-peptidylproline (omega=180) = [protein]-peptidylproline (omega=0)</text>
        <dbReference type="Rhea" id="RHEA:16237"/>
        <dbReference type="Rhea" id="RHEA-COMP:10747"/>
        <dbReference type="Rhea" id="RHEA-COMP:10748"/>
        <dbReference type="ChEBI" id="CHEBI:83833"/>
        <dbReference type="ChEBI" id="CHEBI:83834"/>
        <dbReference type="EC" id="5.2.1.8"/>
    </reaction>
</comment>
<dbReference type="AlphaFoldDB" id="A0A448ZMQ8"/>
<dbReference type="Gene3D" id="1.25.40.10">
    <property type="entry name" value="Tetratricopeptide repeat domain"/>
    <property type="match status" value="1"/>
</dbReference>
<sequence>MVDQDDKNGWQELMGKELLMKVVSDGSAGSKGGSGGGADTDNGTIEPQQAVLVSFEGRTADEPSDPNGLLFQKADDWLVVVGDGDVLPALEMGIRFMRVGQTALIWSHPKFALGRGTRTTIQSGSNTAAEIPERIPPNSSVVYRVTVKQKVMDTSRLNPYFTIQKALSRKQIANDVYRNEWCPKSDEGDAPDCGHAMNRALRLYARAAADMETLLGGTYFRQVGTTDHPQYREAARIRLDCLGNTVAVRLKQKDYHAAKLAAVALLEVDPNHPKSLLRAAKAALLDPASTLGEAEAAIRAAESAMASEGGDGSASSAERKELLRLKAQWKKKRDDYKQTTRAMFGNKLNHNEPNSSGSGSSNEDNGHHGAKRDPDPRARGGAASTGQGSPLPACGGTDDAAEAVSPKRHAWHAIVFHLVVPILLVLFANRYGFRPRGAGETRLHPSEDGGGEGETS</sequence>
<dbReference type="InterPro" id="IPR046357">
    <property type="entry name" value="PPIase_dom_sf"/>
</dbReference>
<dbReference type="PROSITE" id="PS50059">
    <property type="entry name" value="FKBP_PPIASE"/>
    <property type="match status" value="1"/>
</dbReference>
<keyword evidence="8" id="KW-1185">Reference proteome</keyword>
<name>A0A448ZMQ8_9STRA</name>
<dbReference type="SUPFAM" id="SSF48452">
    <property type="entry name" value="TPR-like"/>
    <property type="match status" value="1"/>
</dbReference>
<dbReference type="GO" id="GO:0003755">
    <property type="term" value="F:peptidyl-prolyl cis-trans isomerase activity"/>
    <property type="evidence" value="ECO:0007669"/>
    <property type="project" value="UniProtKB-KW"/>
</dbReference>
<proteinExistence type="predicted"/>
<evidence type="ECO:0000256" key="2">
    <source>
        <dbReference type="ARBA" id="ARBA00022803"/>
    </source>
</evidence>
<feature type="compositionally biased region" description="Low complexity" evidence="4">
    <location>
        <begin position="351"/>
        <end position="363"/>
    </location>
</feature>
<evidence type="ECO:0000259" key="6">
    <source>
        <dbReference type="PROSITE" id="PS50059"/>
    </source>
</evidence>
<feature type="compositionally biased region" description="Basic and acidic residues" evidence="4">
    <location>
        <begin position="437"/>
        <end position="447"/>
    </location>
</feature>
<dbReference type="EMBL" id="CAACVS010000531">
    <property type="protein sequence ID" value="VEU43283.1"/>
    <property type="molecule type" value="Genomic_DNA"/>
</dbReference>
<dbReference type="Proteomes" id="UP000291116">
    <property type="component" value="Unassembled WGS sequence"/>
</dbReference>
<keyword evidence="5" id="KW-0472">Membrane</keyword>
<organism evidence="7 8">
    <name type="scientific">Pseudo-nitzschia multistriata</name>
    <dbReference type="NCBI Taxonomy" id="183589"/>
    <lineage>
        <taxon>Eukaryota</taxon>
        <taxon>Sar</taxon>
        <taxon>Stramenopiles</taxon>
        <taxon>Ochrophyta</taxon>
        <taxon>Bacillariophyta</taxon>
        <taxon>Bacillariophyceae</taxon>
        <taxon>Bacillariophycidae</taxon>
        <taxon>Bacillariales</taxon>
        <taxon>Bacillariaceae</taxon>
        <taxon>Pseudo-nitzschia</taxon>
    </lineage>
</organism>
<dbReference type="SUPFAM" id="SSF54534">
    <property type="entry name" value="FKBP-like"/>
    <property type="match status" value="1"/>
</dbReference>
<dbReference type="EC" id="5.2.1.8" evidence="3"/>
<dbReference type="Pfam" id="PF00254">
    <property type="entry name" value="FKBP_C"/>
    <property type="match status" value="1"/>
</dbReference>
<dbReference type="InterPro" id="IPR011990">
    <property type="entry name" value="TPR-like_helical_dom_sf"/>
</dbReference>
<keyword evidence="5" id="KW-1133">Transmembrane helix</keyword>
<feature type="region of interest" description="Disordered" evidence="4">
    <location>
        <begin position="435"/>
        <end position="456"/>
    </location>
</feature>
<keyword evidence="1" id="KW-0677">Repeat</keyword>
<evidence type="ECO:0000256" key="1">
    <source>
        <dbReference type="ARBA" id="ARBA00022737"/>
    </source>
</evidence>
<feature type="compositionally biased region" description="Gly residues" evidence="4">
    <location>
        <begin position="29"/>
        <end position="38"/>
    </location>
</feature>
<dbReference type="Gene3D" id="3.10.50.40">
    <property type="match status" value="1"/>
</dbReference>
<feature type="compositionally biased region" description="Basic and acidic residues" evidence="4">
    <location>
        <begin position="364"/>
        <end position="378"/>
    </location>
</feature>
<reference evidence="7 8" key="1">
    <citation type="submission" date="2019-01" db="EMBL/GenBank/DDBJ databases">
        <authorList>
            <person name="Ferrante I. M."/>
        </authorList>
    </citation>
    <scope>NUCLEOTIDE SEQUENCE [LARGE SCALE GENOMIC DNA]</scope>
    <source>
        <strain evidence="7 8">B856</strain>
    </source>
</reference>
<protein>
    <recommendedName>
        <fullName evidence="3">peptidylprolyl isomerase</fullName>
        <ecNumber evidence="3">5.2.1.8</ecNumber>
    </recommendedName>
</protein>
<accession>A0A448ZMQ8</accession>
<dbReference type="InterPro" id="IPR050754">
    <property type="entry name" value="FKBP4/5/8-like"/>
</dbReference>
<feature type="region of interest" description="Disordered" evidence="4">
    <location>
        <begin position="25"/>
        <end position="44"/>
    </location>
</feature>
<dbReference type="PANTHER" id="PTHR46512">
    <property type="entry name" value="PEPTIDYLPROLYL ISOMERASE"/>
    <property type="match status" value="1"/>
</dbReference>
<feature type="transmembrane region" description="Helical" evidence="5">
    <location>
        <begin position="410"/>
        <end position="428"/>
    </location>
</feature>
<evidence type="ECO:0000256" key="3">
    <source>
        <dbReference type="PROSITE-ProRule" id="PRU00277"/>
    </source>
</evidence>
<evidence type="ECO:0000313" key="8">
    <source>
        <dbReference type="Proteomes" id="UP000291116"/>
    </source>
</evidence>
<evidence type="ECO:0000256" key="4">
    <source>
        <dbReference type="SAM" id="MobiDB-lite"/>
    </source>
</evidence>
<dbReference type="InterPro" id="IPR001179">
    <property type="entry name" value="PPIase_FKBP_dom"/>
</dbReference>
<feature type="region of interest" description="Disordered" evidence="4">
    <location>
        <begin position="344"/>
        <end position="400"/>
    </location>
</feature>
<gene>
    <name evidence="7" type="ORF">PSNMU_V1.4_AUG-EV-PASAV3_0103340</name>
</gene>
<evidence type="ECO:0000256" key="5">
    <source>
        <dbReference type="SAM" id="Phobius"/>
    </source>
</evidence>
<keyword evidence="5" id="KW-0812">Transmembrane</keyword>
<keyword evidence="3" id="KW-0413">Isomerase</keyword>
<keyword evidence="2" id="KW-0802">TPR repeat</keyword>
<feature type="domain" description="PPIase FKBP-type" evidence="6">
    <location>
        <begin position="48"/>
        <end position="151"/>
    </location>
</feature>
<dbReference type="OrthoDB" id="1902587at2759"/>
<evidence type="ECO:0000313" key="7">
    <source>
        <dbReference type="EMBL" id="VEU43283.1"/>
    </source>
</evidence>
<keyword evidence="3" id="KW-0697">Rotamase</keyword>